<name>A0A7X5XPT9_9SPHN</name>
<dbReference type="AlphaFoldDB" id="A0A7X5XPT9"/>
<dbReference type="Proteomes" id="UP000535078">
    <property type="component" value="Unassembled WGS sequence"/>
</dbReference>
<proteinExistence type="predicted"/>
<dbReference type="NCBIfam" id="TIGR01509">
    <property type="entry name" value="HAD-SF-IA-v3"/>
    <property type="match status" value="1"/>
</dbReference>
<dbReference type="GO" id="GO:0018784">
    <property type="term" value="F:(S)-2-haloacid dehalogenase activity"/>
    <property type="evidence" value="ECO:0007669"/>
    <property type="project" value="UniProtKB-EC"/>
</dbReference>
<protein>
    <submittedName>
        <fullName evidence="1">2-haloacid dehalogenase</fullName>
        <ecNumber evidence="1">3.8.1.2</ecNumber>
    </submittedName>
</protein>
<organism evidence="1 2">
    <name type="scientific">Sphingopyxis italica</name>
    <dbReference type="NCBI Taxonomy" id="1129133"/>
    <lineage>
        <taxon>Bacteria</taxon>
        <taxon>Pseudomonadati</taxon>
        <taxon>Pseudomonadota</taxon>
        <taxon>Alphaproteobacteria</taxon>
        <taxon>Sphingomonadales</taxon>
        <taxon>Sphingomonadaceae</taxon>
        <taxon>Sphingopyxis</taxon>
    </lineage>
</organism>
<evidence type="ECO:0000313" key="1">
    <source>
        <dbReference type="EMBL" id="NJB89079.1"/>
    </source>
</evidence>
<dbReference type="Gene3D" id="3.40.50.1000">
    <property type="entry name" value="HAD superfamily/HAD-like"/>
    <property type="match status" value="1"/>
</dbReference>
<dbReference type="EMBL" id="JAATIT010000001">
    <property type="protein sequence ID" value="NJB89079.1"/>
    <property type="molecule type" value="Genomic_DNA"/>
</dbReference>
<dbReference type="CDD" id="cd02603">
    <property type="entry name" value="HAD_sEH-N_like"/>
    <property type="match status" value="1"/>
</dbReference>
<dbReference type="InterPro" id="IPR036412">
    <property type="entry name" value="HAD-like_sf"/>
</dbReference>
<comment type="caution">
    <text evidence="1">The sequence shown here is derived from an EMBL/GenBank/DDBJ whole genome shotgun (WGS) entry which is preliminary data.</text>
</comment>
<dbReference type="EC" id="3.8.1.2" evidence="1"/>
<dbReference type="RefSeq" id="WP_245198414.1">
    <property type="nucleotide sequence ID" value="NZ_JAATIT010000001.1"/>
</dbReference>
<dbReference type="InterPro" id="IPR006439">
    <property type="entry name" value="HAD-SF_hydro_IA"/>
</dbReference>
<dbReference type="Pfam" id="PF00702">
    <property type="entry name" value="Hydrolase"/>
    <property type="match status" value="1"/>
</dbReference>
<gene>
    <name evidence="1" type="ORF">GGR90_001231</name>
</gene>
<dbReference type="PANTHER" id="PTHR43611">
    <property type="entry name" value="ALPHA-D-GLUCOSE 1-PHOSPHATE PHOSPHATASE"/>
    <property type="match status" value="1"/>
</dbReference>
<accession>A0A7X5XPT9</accession>
<reference evidence="1 2" key="1">
    <citation type="submission" date="2020-03" db="EMBL/GenBank/DDBJ databases">
        <title>Genomic Encyclopedia of Type Strains, Phase IV (KMG-IV): sequencing the most valuable type-strain genomes for metagenomic binning, comparative biology and taxonomic classification.</title>
        <authorList>
            <person name="Goeker M."/>
        </authorList>
    </citation>
    <scope>NUCLEOTIDE SEQUENCE [LARGE SCALE GENOMIC DNA]</scope>
    <source>
        <strain evidence="1 2">DSM 25229</strain>
    </source>
</reference>
<sequence>MIRPPLIRQSVIFDVGRVLFDWDLRHLFAKLVADRDELEWFVTNVVTPEWHFQHDAGRPLAEMVPELKAGFPDHAMLIDAYASRFNETIPGPIPGSLELVERLDDAGVPLFAITNFGHEFWEGFRPIQPIFDRFRDIIVSGTEKLMKPDPAIYRLAIERFGIDPAGALFIDDVAANVAGAGSVGIAGHRFVDAATLERTLVERGYLG</sequence>
<dbReference type="InterPro" id="IPR023214">
    <property type="entry name" value="HAD_sf"/>
</dbReference>
<dbReference type="SUPFAM" id="SSF56784">
    <property type="entry name" value="HAD-like"/>
    <property type="match status" value="1"/>
</dbReference>
<dbReference type="PANTHER" id="PTHR43611:SF3">
    <property type="entry name" value="FLAVIN MONONUCLEOTIDE HYDROLASE 1, CHLOROPLATIC"/>
    <property type="match status" value="1"/>
</dbReference>
<keyword evidence="2" id="KW-1185">Reference proteome</keyword>
<evidence type="ECO:0000313" key="2">
    <source>
        <dbReference type="Proteomes" id="UP000535078"/>
    </source>
</evidence>
<keyword evidence="1" id="KW-0378">Hydrolase</keyword>